<dbReference type="PANTHER" id="PTHR24033:SF224">
    <property type="entry name" value="C-TYPE LECTIN"/>
    <property type="match status" value="1"/>
</dbReference>
<dbReference type="KEGG" id="aten:116300379"/>
<feature type="disulfide bond" evidence="3">
    <location>
        <begin position="201"/>
        <end position="210"/>
    </location>
</feature>
<feature type="disulfide bond" evidence="3">
    <location>
        <begin position="250"/>
        <end position="267"/>
    </location>
</feature>
<dbReference type="InterPro" id="IPR051830">
    <property type="entry name" value="NOTCH_homolog"/>
</dbReference>
<dbReference type="SMART" id="SM00306">
    <property type="entry name" value="HintN"/>
    <property type="match status" value="1"/>
</dbReference>
<evidence type="ECO:0000313" key="8">
    <source>
        <dbReference type="RefSeq" id="XP_031565105.1"/>
    </source>
</evidence>
<protein>
    <submittedName>
        <fullName evidence="8">Neurogenic locus notch homolog protein 1-like</fullName>
    </submittedName>
</protein>
<evidence type="ECO:0000259" key="6">
    <source>
        <dbReference type="PROSITE" id="PS50026"/>
    </source>
</evidence>
<sequence length="634" mass="69616">MMENHILALLVLTIASASRSMAGPCPQETECFGHGDWDPATQTCKCYSDNYQKQWESRYGSYTGDCCTSIKCTNANSTCLHGICGADGRTCQRCQTGWIGQNCDKPTNDSCYPWLPCKHGKCVTARFKCECDPGWVGDLCDRSLCDSSIKCVFGACPDDPKICKCYEDFMSPATGCDRMICADGWTCLNGGYCVDVHHCVCPPYYTGEHCETIAGCSVPCEHGRCTTNPAVCECETNWIGANCSKYVGPCNNCSSVGGTCYEGPDTCECKPGYTGPQCSVMKCDGCVHGLCQISGGKKHCICDKGWLNTPGDSSFDGHGPCTVVQYCIVPCVQGSCPNDPYRCVCRAPYVGAECDAIRCPKCCPPETCDCSNPAKIQCRERWHHSCCLIKSCFRGDTLVHTARGLVPIREVRKGDMVVTRHEGDDPSATYLRKVDAVVQKNVSLHEMVVLRTHGEDIWTTYNHPFFSQNENKWIAAENISTKHTLHAIKGSSTKLKEKLPALQLMSLSSSDKIPVYDLVIHEYDRYAVGKDGLLVSSCNDTDLLTRDRQMWGDNAHPLFSNFKNEVRENKAQESGAFNTESASKGMTPGLVAGIVVGVFVVIAVVILVVTKVSKRRQYSNIDNEYVTEETHITS</sequence>
<keyword evidence="4" id="KW-0472">Membrane</keyword>
<feature type="domain" description="EGF-like" evidence="6">
    <location>
        <begin position="107"/>
        <end position="141"/>
    </location>
</feature>
<keyword evidence="3" id="KW-0245">EGF-like domain</keyword>
<keyword evidence="7" id="KW-1185">Reference proteome</keyword>
<dbReference type="Pfam" id="PF07591">
    <property type="entry name" value="PT-HINT"/>
    <property type="match status" value="1"/>
</dbReference>
<dbReference type="RefSeq" id="XP_031565105.1">
    <property type="nucleotide sequence ID" value="XM_031709245.1"/>
</dbReference>
<feature type="chain" id="PRO_5027865993" evidence="5">
    <location>
        <begin position="23"/>
        <end position="634"/>
    </location>
</feature>
<dbReference type="CDD" id="cd00054">
    <property type="entry name" value="EGF_CA"/>
    <property type="match status" value="1"/>
</dbReference>
<dbReference type="Gene3D" id="2.170.16.10">
    <property type="entry name" value="Hedgehog/Intein (Hint) domain"/>
    <property type="match status" value="1"/>
</dbReference>
<accession>A0A6P8IF13</accession>
<feature type="domain" description="EGF-like" evidence="6">
    <location>
        <begin position="239"/>
        <end position="279"/>
    </location>
</feature>
<dbReference type="Gene3D" id="2.10.25.10">
    <property type="entry name" value="Laminin"/>
    <property type="match status" value="4"/>
</dbReference>
<feature type="disulfide bond" evidence="3">
    <location>
        <begin position="131"/>
        <end position="140"/>
    </location>
</feature>
<dbReference type="InterPro" id="IPR000742">
    <property type="entry name" value="EGF"/>
</dbReference>
<keyword evidence="5" id="KW-0732">Signal</keyword>
<dbReference type="PROSITE" id="PS50026">
    <property type="entry name" value="EGF_3"/>
    <property type="match status" value="3"/>
</dbReference>
<evidence type="ECO:0000313" key="7">
    <source>
        <dbReference type="Proteomes" id="UP000515163"/>
    </source>
</evidence>
<dbReference type="GO" id="GO:0016539">
    <property type="term" value="P:intein-mediated protein splicing"/>
    <property type="evidence" value="ECO:0007669"/>
    <property type="project" value="InterPro"/>
</dbReference>
<dbReference type="PROSITE" id="PS50817">
    <property type="entry name" value="INTEIN_N_TER"/>
    <property type="match status" value="1"/>
</dbReference>
<keyword evidence="4" id="KW-1133">Transmembrane helix</keyword>
<dbReference type="PROSITE" id="PS00022">
    <property type="entry name" value="EGF_1"/>
    <property type="match status" value="4"/>
</dbReference>
<dbReference type="Proteomes" id="UP000515163">
    <property type="component" value="Unplaced"/>
</dbReference>
<evidence type="ECO:0000256" key="1">
    <source>
        <dbReference type="ARBA" id="ARBA00006373"/>
    </source>
</evidence>
<reference evidence="8" key="1">
    <citation type="submission" date="2025-08" db="UniProtKB">
        <authorList>
            <consortium name="RefSeq"/>
        </authorList>
    </citation>
    <scope>IDENTIFICATION</scope>
    <source>
        <tissue evidence="8">Tentacle</tissue>
    </source>
</reference>
<evidence type="ECO:0000256" key="2">
    <source>
        <dbReference type="ARBA" id="ARBA00023157"/>
    </source>
</evidence>
<dbReference type="PANTHER" id="PTHR24033">
    <property type="entry name" value="EGF-LIKE DOMAIN-CONTAINING PROTEIN"/>
    <property type="match status" value="1"/>
</dbReference>
<dbReference type="InterPro" id="IPR006141">
    <property type="entry name" value="Intein_N"/>
</dbReference>
<keyword evidence="4" id="KW-0812">Transmembrane</keyword>
<dbReference type="Pfam" id="PF07974">
    <property type="entry name" value="EGF_2"/>
    <property type="match status" value="1"/>
</dbReference>
<name>A0A6P8IF13_ACTTE</name>
<feature type="signal peptide" evidence="5">
    <location>
        <begin position="1"/>
        <end position="22"/>
    </location>
</feature>
<feature type="transmembrane region" description="Helical" evidence="4">
    <location>
        <begin position="589"/>
        <end position="609"/>
    </location>
</feature>
<comment type="similarity">
    <text evidence="1">Belongs to the EGF domain peptide family.</text>
</comment>
<comment type="caution">
    <text evidence="3">Lacks conserved residue(s) required for the propagation of feature annotation.</text>
</comment>
<organism evidence="7 8">
    <name type="scientific">Actinia tenebrosa</name>
    <name type="common">Australian red waratah sea anemone</name>
    <dbReference type="NCBI Taxonomy" id="6105"/>
    <lineage>
        <taxon>Eukaryota</taxon>
        <taxon>Metazoa</taxon>
        <taxon>Cnidaria</taxon>
        <taxon>Anthozoa</taxon>
        <taxon>Hexacorallia</taxon>
        <taxon>Actiniaria</taxon>
        <taxon>Actiniidae</taxon>
        <taxon>Actinia</taxon>
    </lineage>
</organism>
<dbReference type="PROSITE" id="PS01186">
    <property type="entry name" value="EGF_2"/>
    <property type="match status" value="3"/>
</dbReference>
<dbReference type="SUPFAM" id="SSF51294">
    <property type="entry name" value="Hedgehog/intein (Hint) domain"/>
    <property type="match status" value="1"/>
</dbReference>
<dbReference type="GeneID" id="116300379"/>
<dbReference type="InterPro" id="IPR013111">
    <property type="entry name" value="EGF_extracell"/>
</dbReference>
<proteinExistence type="inferred from homology"/>
<feature type="disulfide bond" evidence="3">
    <location>
        <begin position="269"/>
        <end position="278"/>
    </location>
</feature>
<dbReference type="InterPro" id="IPR036844">
    <property type="entry name" value="Hint_dom_sf"/>
</dbReference>
<gene>
    <name evidence="8" type="primary">LOC116300379</name>
</gene>
<keyword evidence="2 3" id="KW-1015">Disulfide bond</keyword>
<dbReference type="OrthoDB" id="5945020at2759"/>
<evidence type="ECO:0000256" key="5">
    <source>
        <dbReference type="SAM" id="SignalP"/>
    </source>
</evidence>
<evidence type="ECO:0000256" key="4">
    <source>
        <dbReference type="SAM" id="Phobius"/>
    </source>
</evidence>
<dbReference type="AlphaFoldDB" id="A0A6P8IF13"/>
<feature type="domain" description="EGF-like" evidence="6">
    <location>
        <begin position="177"/>
        <end position="211"/>
    </location>
</feature>
<dbReference type="SMART" id="SM00181">
    <property type="entry name" value="EGF"/>
    <property type="match status" value="7"/>
</dbReference>
<dbReference type="InParanoid" id="A0A6P8IF13"/>
<dbReference type="InterPro" id="IPR003587">
    <property type="entry name" value="Hint_dom_N"/>
</dbReference>
<dbReference type="CDD" id="cd00081">
    <property type="entry name" value="Hint"/>
    <property type="match status" value="1"/>
</dbReference>
<evidence type="ECO:0000256" key="3">
    <source>
        <dbReference type="PROSITE-ProRule" id="PRU00076"/>
    </source>
</evidence>